<dbReference type="GO" id="GO:0016740">
    <property type="term" value="F:transferase activity"/>
    <property type="evidence" value="ECO:0007669"/>
    <property type="project" value="UniProtKB-KW"/>
</dbReference>
<sequence>MISLETWVEELPKKKFFSRVNTTECLVTISMLVSNRIDTVEKCFESFRPLLEQIPSEFIAVDTVGDEKSDGSIDVARKYADKIVHFEWCDDFAVARNAGLKEARGKWLIYLDDDEWFDDAGPLIDFFSKPELYENYDRISMMEHSYTSASQIDYVSNKFSRISAIVPGSKFVDPVHELLKGIVYRNEYYLKETFVHHVGYIGKLSNKKAKRNQQIMNKELEKNPGNFHLWLQQIAGAGDDEKEMLKFSERAISTLKSRELDDWNITDWIEIFLYRMRGYARLKMWSDLDVNVDVFLEHVKNPFFRGVAAKFELSRDLNEIGIEKASKWIHIYFDAVEYCEKNNRNSEEISYFFGHDISKDTMYDAVEMYFNLCSKESQDAYEEIKKMILDVPWNIFDEKRSNVLASSLKYAINEEDNAIVEFLSENFVTDGILSDEFVKQLDRIDIGIESDTAQEKFDQMIEMIDAKSDSLWIKQHARKEVSDDELKNSLCDGITFKYPNEDLIRICVENGHSPQRYVENVSFEDVSKSVSAIVTKESMHLDGIPGFASRIESVWESTVQRNYLLANLRKRYIFQESMALSKVMDESEKYCQNMLEYANNIYLPELCDSASELLPSEVRFAILFGKALKLKKDNHLKECLTYLQEALEVFKYSESLIKRIIQSIELEQRKRVAVNNEMARLGNQVKSQIVALISQGQNEVAAGLLNELKQITPEDPDLATLEKLCQS</sequence>
<gene>
    <name evidence="2" type="ORF">LRB_1410</name>
</gene>
<organism evidence="2 3">
    <name type="scientific">Ligilactobacillus ruminis</name>
    <dbReference type="NCBI Taxonomy" id="1623"/>
    <lineage>
        <taxon>Bacteria</taxon>
        <taxon>Bacillati</taxon>
        <taxon>Bacillota</taxon>
        <taxon>Bacilli</taxon>
        <taxon>Lactobacillales</taxon>
        <taxon>Lactobacillaceae</taxon>
        <taxon>Ligilactobacillus</taxon>
    </lineage>
</organism>
<feature type="domain" description="Glycosyltransferase 2-like" evidence="1">
    <location>
        <begin position="31"/>
        <end position="154"/>
    </location>
</feature>
<dbReference type="SUPFAM" id="SSF53448">
    <property type="entry name" value="Nucleotide-diphospho-sugar transferases"/>
    <property type="match status" value="1"/>
</dbReference>
<dbReference type="Gene3D" id="3.90.550.10">
    <property type="entry name" value="Spore Coat Polysaccharide Biosynthesis Protein SpsA, Chain A"/>
    <property type="match status" value="1"/>
</dbReference>
<accession>A0A837IRZ9</accession>
<name>A0A837IRZ9_9LACO</name>
<dbReference type="EMBL" id="JHAJ01000046">
    <property type="protein sequence ID" value="KLA46612.1"/>
    <property type="molecule type" value="Genomic_DNA"/>
</dbReference>
<proteinExistence type="predicted"/>
<protein>
    <submittedName>
        <fullName evidence="2">Glycosyl transferase family 2</fullName>
    </submittedName>
</protein>
<keyword evidence="2" id="KW-0808">Transferase</keyword>
<evidence type="ECO:0000313" key="2">
    <source>
        <dbReference type="EMBL" id="KLA46612.1"/>
    </source>
</evidence>
<dbReference type="Proteomes" id="UP000035618">
    <property type="component" value="Unassembled WGS sequence"/>
</dbReference>
<dbReference type="InterPro" id="IPR001173">
    <property type="entry name" value="Glyco_trans_2-like"/>
</dbReference>
<comment type="caution">
    <text evidence="2">The sequence shown here is derived from an EMBL/GenBank/DDBJ whole genome shotgun (WGS) entry which is preliminary data.</text>
</comment>
<evidence type="ECO:0000313" key="3">
    <source>
        <dbReference type="Proteomes" id="UP000035618"/>
    </source>
</evidence>
<dbReference type="RefSeq" id="WP_225354919.1">
    <property type="nucleotide sequence ID" value="NZ_JHAJ01000046.1"/>
</dbReference>
<dbReference type="InterPro" id="IPR029044">
    <property type="entry name" value="Nucleotide-diphossugar_trans"/>
</dbReference>
<dbReference type="PANTHER" id="PTHR43630:SF2">
    <property type="entry name" value="GLYCOSYLTRANSFERASE"/>
    <property type="match status" value="1"/>
</dbReference>
<evidence type="ECO:0000259" key="1">
    <source>
        <dbReference type="Pfam" id="PF00535"/>
    </source>
</evidence>
<dbReference type="PANTHER" id="PTHR43630">
    <property type="entry name" value="POLY-BETA-1,6-N-ACETYL-D-GLUCOSAMINE SYNTHASE"/>
    <property type="match status" value="1"/>
</dbReference>
<reference evidence="2 3" key="1">
    <citation type="journal article" date="2015" name="BMC Microbiol.">
        <title>Lactobacillus ruminis strains cluster according to their mammalian gut source.</title>
        <authorList>
            <person name="O' Donnell M.M."/>
            <person name="Harris H.M."/>
            <person name="Lynch D.B."/>
            <person name="Ross R.P."/>
            <person name="O'Toole P.W."/>
        </authorList>
    </citation>
    <scope>NUCLEOTIDE SEQUENCE [LARGE SCALE GENOMIC DNA]</scope>
    <source>
        <strain evidence="2 3">ATCC 27780</strain>
    </source>
</reference>
<dbReference type="Pfam" id="PF00535">
    <property type="entry name" value="Glycos_transf_2"/>
    <property type="match status" value="1"/>
</dbReference>
<dbReference type="AlphaFoldDB" id="A0A837IRZ9"/>